<keyword evidence="3" id="KW-1185">Reference proteome</keyword>
<accession>N1JDI4</accession>
<name>N1JDI4_BLUG1</name>
<dbReference type="EMBL" id="CAUH01003901">
    <property type="protein sequence ID" value="CCU77784.1"/>
    <property type="molecule type" value="Genomic_DNA"/>
</dbReference>
<dbReference type="AlphaFoldDB" id="N1JDI4"/>
<dbReference type="HOGENOM" id="CLU_156674_0_0_1"/>
<dbReference type="InParanoid" id="N1JDI4"/>
<feature type="chain" id="PRO_5004107689" evidence="1">
    <location>
        <begin position="24"/>
        <end position="134"/>
    </location>
</feature>
<gene>
    <name evidence="2" type="ORF">BGHDH14_bgh03690</name>
</gene>
<evidence type="ECO:0000256" key="1">
    <source>
        <dbReference type="SAM" id="SignalP"/>
    </source>
</evidence>
<protein>
    <submittedName>
        <fullName evidence="2">Putative candidate secreted effector protein</fullName>
    </submittedName>
</protein>
<reference evidence="2 3" key="1">
    <citation type="journal article" date="2010" name="Science">
        <title>Genome expansion and gene loss in powdery mildew fungi reveal tradeoffs in extreme parasitism.</title>
        <authorList>
            <person name="Spanu P.D."/>
            <person name="Abbott J.C."/>
            <person name="Amselem J."/>
            <person name="Burgis T.A."/>
            <person name="Soanes D.M."/>
            <person name="Stueber K."/>
            <person name="Ver Loren van Themaat E."/>
            <person name="Brown J.K.M."/>
            <person name="Butcher S.A."/>
            <person name="Gurr S.J."/>
            <person name="Lebrun M.-H."/>
            <person name="Ridout C.J."/>
            <person name="Schulze-Lefert P."/>
            <person name="Talbot N.J."/>
            <person name="Ahmadinejad N."/>
            <person name="Ametz C."/>
            <person name="Barton G.R."/>
            <person name="Benjdia M."/>
            <person name="Bidzinski P."/>
            <person name="Bindschedler L.V."/>
            <person name="Both M."/>
            <person name="Brewer M.T."/>
            <person name="Cadle-Davidson L."/>
            <person name="Cadle-Davidson M.M."/>
            <person name="Collemare J."/>
            <person name="Cramer R."/>
            <person name="Frenkel O."/>
            <person name="Godfrey D."/>
            <person name="Harriman J."/>
            <person name="Hoede C."/>
            <person name="King B.C."/>
            <person name="Klages S."/>
            <person name="Kleemann J."/>
            <person name="Knoll D."/>
            <person name="Koti P.S."/>
            <person name="Kreplak J."/>
            <person name="Lopez-Ruiz F.J."/>
            <person name="Lu X."/>
            <person name="Maekawa T."/>
            <person name="Mahanil S."/>
            <person name="Micali C."/>
            <person name="Milgroom M.G."/>
            <person name="Montana G."/>
            <person name="Noir S."/>
            <person name="O'Connell R.J."/>
            <person name="Oberhaensli S."/>
            <person name="Parlange F."/>
            <person name="Pedersen C."/>
            <person name="Quesneville H."/>
            <person name="Reinhardt R."/>
            <person name="Rott M."/>
            <person name="Sacristan S."/>
            <person name="Schmidt S.M."/>
            <person name="Schoen M."/>
            <person name="Skamnioti P."/>
            <person name="Sommer H."/>
            <person name="Stephens A."/>
            <person name="Takahara H."/>
            <person name="Thordal-Christensen H."/>
            <person name="Vigouroux M."/>
            <person name="Wessling R."/>
            <person name="Wicker T."/>
            <person name="Panstruga R."/>
        </authorList>
    </citation>
    <scope>NUCLEOTIDE SEQUENCE [LARGE SCALE GENOMIC DNA]</scope>
    <source>
        <strain evidence="2">DH14</strain>
    </source>
</reference>
<evidence type="ECO:0000313" key="2">
    <source>
        <dbReference type="EMBL" id="CCU77784.1"/>
    </source>
</evidence>
<sequence>MKFFTIIITGASTLLCFIAPVTAMSRPTRPFLSPVPVPSQDFSFRCPNGMIYTKDHLMQVVQTASQIMGLNRTDEQYPLRLIQPRYSVNGNVWYHPIPGGQHVQDFVVFNTDYEVVGVVSRVSEDEHLQPCLIN</sequence>
<organism evidence="2 3">
    <name type="scientific">Blumeria graminis f. sp. hordei (strain DH14)</name>
    <name type="common">Barley powdery mildew</name>
    <name type="synonym">Oidium monilioides f. sp. hordei</name>
    <dbReference type="NCBI Taxonomy" id="546991"/>
    <lineage>
        <taxon>Eukaryota</taxon>
        <taxon>Fungi</taxon>
        <taxon>Dikarya</taxon>
        <taxon>Ascomycota</taxon>
        <taxon>Pezizomycotina</taxon>
        <taxon>Leotiomycetes</taxon>
        <taxon>Erysiphales</taxon>
        <taxon>Erysiphaceae</taxon>
        <taxon>Blumeria</taxon>
        <taxon>Blumeria hordei</taxon>
    </lineage>
</organism>
<keyword evidence="1" id="KW-0732">Signal</keyword>
<evidence type="ECO:0000313" key="3">
    <source>
        <dbReference type="Proteomes" id="UP000015441"/>
    </source>
</evidence>
<comment type="caution">
    <text evidence="2">The sequence shown here is derived from an EMBL/GenBank/DDBJ whole genome shotgun (WGS) entry which is preliminary data.</text>
</comment>
<proteinExistence type="predicted"/>
<feature type="signal peptide" evidence="1">
    <location>
        <begin position="1"/>
        <end position="23"/>
    </location>
</feature>
<dbReference type="Proteomes" id="UP000015441">
    <property type="component" value="Unassembled WGS sequence"/>
</dbReference>